<comment type="caution">
    <text evidence="3">The sequence shown here is derived from an EMBL/GenBank/DDBJ whole genome shotgun (WGS) entry which is preliminary data.</text>
</comment>
<dbReference type="PROSITE" id="PS00107">
    <property type="entry name" value="PROTEIN_KINASE_ATP"/>
    <property type="match status" value="1"/>
</dbReference>
<dbReference type="EMBL" id="LKHV02000001">
    <property type="protein sequence ID" value="MCS5707809.1"/>
    <property type="molecule type" value="Genomic_DNA"/>
</dbReference>
<dbReference type="InterPro" id="IPR017441">
    <property type="entry name" value="Protein_kinase_ATP_BS"/>
</dbReference>
<dbReference type="SUPFAM" id="SSF56112">
    <property type="entry name" value="Protein kinase-like (PK-like)"/>
    <property type="match status" value="1"/>
</dbReference>
<dbReference type="GO" id="GO:0004674">
    <property type="term" value="F:protein serine/threonine kinase activity"/>
    <property type="evidence" value="ECO:0007669"/>
    <property type="project" value="UniProtKB-EC"/>
</dbReference>
<evidence type="ECO:0000313" key="5">
    <source>
        <dbReference type="Proteomes" id="UP000051494"/>
    </source>
</evidence>
<sequence>MLESVRKIKNSSATILKIHRYRAFSAVERADSTNYVDTTGTIEHSIVITSNERYFALLKRLGAGAYGVVKKALDLLSGQAVVVKIERVDDTVAYCQDLYCSKLGSQKIEETEIQLKLEKARAQIGEAVQEQLMLEEQVNKALGRFHGSLYRKNAQGMRKRYLFIDYVDAQNLYEQNHMLSSYQESLEVGLQVLEALQNLHAVGYYHGDLNLWNILYSAVKTDVALPSVHIIDFGCALKNEMGKPAQGQIRGTHIAPELFLQNETSDLCDFTLQTEVFAAGMLLYELLTKDVFDAYRDKKFADYKQAYQQHYQAIVEKLRVQSDMPWCELVRRMIESDPKDRPNLSDAIAEVRVLLDAILKEKSKIKM</sequence>
<keyword evidence="1" id="KW-0067">ATP-binding</keyword>
<proteinExistence type="predicted"/>
<keyword evidence="5" id="KW-1185">Reference proteome</keyword>
<reference evidence="4" key="2">
    <citation type="journal article" date="2016" name="Genome Announc.">
        <title>Draft Genome Sequences of Two Novel Amoeba-Resistant Intranuclear Bacteria, 'Candidatus Berkiella cookevillensis' and 'Candidatus Berkiella aquae'.</title>
        <authorList>
            <person name="Mehari Y.T."/>
            <person name="Arivett B.A."/>
            <person name="Farone A.L."/>
            <person name="Gunderson J.H."/>
            <person name="Farone M.B."/>
        </authorList>
    </citation>
    <scope>NUCLEOTIDE SEQUENCE</scope>
    <source>
        <strain evidence="4">CC99</strain>
    </source>
</reference>
<organism evidence="3">
    <name type="scientific">Candidatus Berkiella cookevillensis</name>
    <dbReference type="NCBI Taxonomy" id="437022"/>
    <lineage>
        <taxon>Bacteria</taxon>
        <taxon>Pseudomonadati</taxon>
        <taxon>Pseudomonadota</taxon>
        <taxon>Gammaproteobacteria</taxon>
        <taxon>Candidatus Berkiellales</taxon>
        <taxon>Candidatus Berkiellaceae</taxon>
        <taxon>Candidatus Berkiella</taxon>
    </lineage>
</organism>
<keyword evidence="3" id="KW-0808">Transferase</keyword>
<dbReference type="Pfam" id="PF00069">
    <property type="entry name" value="Pkinase"/>
    <property type="match status" value="1"/>
</dbReference>
<dbReference type="PANTHER" id="PTHR44167">
    <property type="entry name" value="OVARIAN-SPECIFIC SERINE/THREONINE-PROTEIN KINASE LOK-RELATED"/>
    <property type="match status" value="1"/>
</dbReference>
<keyword evidence="3" id="KW-0418">Kinase</keyword>
<dbReference type="InterPro" id="IPR011009">
    <property type="entry name" value="Kinase-like_dom_sf"/>
</dbReference>
<evidence type="ECO:0000259" key="2">
    <source>
        <dbReference type="PROSITE" id="PS50011"/>
    </source>
</evidence>
<evidence type="ECO:0000313" key="3">
    <source>
        <dbReference type="EMBL" id="KRG18613.1"/>
    </source>
</evidence>
<dbReference type="InterPro" id="IPR000719">
    <property type="entry name" value="Prot_kinase_dom"/>
</dbReference>
<dbReference type="GO" id="GO:0005524">
    <property type="term" value="F:ATP binding"/>
    <property type="evidence" value="ECO:0007669"/>
    <property type="project" value="UniProtKB-UniRule"/>
</dbReference>
<evidence type="ECO:0000313" key="4">
    <source>
        <dbReference type="EMBL" id="MCS5707809.1"/>
    </source>
</evidence>
<dbReference type="STRING" id="437022.CC99x_01500"/>
<dbReference type="RefSeq" id="WP_057624593.1">
    <property type="nucleotide sequence ID" value="NZ_LKHV02000001.1"/>
</dbReference>
<evidence type="ECO:0000256" key="1">
    <source>
        <dbReference type="PROSITE-ProRule" id="PRU10141"/>
    </source>
</evidence>
<feature type="binding site" evidence="1">
    <location>
        <position position="84"/>
    </location>
    <ligand>
        <name>ATP</name>
        <dbReference type="ChEBI" id="CHEBI:30616"/>
    </ligand>
</feature>
<dbReference type="PROSITE" id="PS50011">
    <property type="entry name" value="PROTEIN_KINASE_DOM"/>
    <property type="match status" value="1"/>
</dbReference>
<feature type="domain" description="Protein kinase" evidence="2">
    <location>
        <begin position="55"/>
        <end position="355"/>
    </location>
</feature>
<accession>A0A0Q9YDN6</accession>
<dbReference type="Proteomes" id="UP000051494">
    <property type="component" value="Unassembled WGS sequence"/>
</dbReference>
<dbReference type="PANTHER" id="PTHR44167:SF24">
    <property type="entry name" value="SERINE_THREONINE-PROTEIN KINASE CHK2"/>
    <property type="match status" value="1"/>
</dbReference>
<dbReference type="Gene3D" id="3.30.200.20">
    <property type="entry name" value="Phosphorylase Kinase, domain 1"/>
    <property type="match status" value="1"/>
</dbReference>
<dbReference type="EC" id="2.7.11.1" evidence="3"/>
<name>A0A0Q9YDN6_9GAMM</name>
<protein>
    <submittedName>
        <fullName evidence="3 4">Protein kinase</fullName>
        <ecNumber evidence="3">2.7.11.1</ecNumber>
    </submittedName>
</protein>
<gene>
    <name evidence="3" type="primary">prkC</name>
    <name evidence="4" type="ORF">CC99x_002710</name>
    <name evidence="3" type="ORF">CC99x_01500</name>
</gene>
<dbReference type="AlphaFoldDB" id="A0A0Q9YDN6"/>
<dbReference type="Gene3D" id="1.10.510.10">
    <property type="entry name" value="Transferase(Phosphotransferase) domain 1"/>
    <property type="match status" value="1"/>
</dbReference>
<dbReference type="EMBL" id="LKHV01000006">
    <property type="protein sequence ID" value="KRG18613.1"/>
    <property type="molecule type" value="Genomic_DNA"/>
</dbReference>
<reference evidence="3" key="1">
    <citation type="submission" date="2015-09" db="EMBL/GenBank/DDBJ databases">
        <title>Draft Genome Sequences of Two Novel Amoeba-resistant Intranuclear Bacteria, Candidatus Berkiella cookevillensis and Candidatus Berkiella aquae.</title>
        <authorList>
            <person name="Mehari Y.T."/>
            <person name="Arivett B.A."/>
            <person name="Farone A.L."/>
            <person name="Gunderson J.H."/>
            <person name="Farone M.B."/>
        </authorList>
    </citation>
    <scope>NUCLEOTIDE SEQUENCE [LARGE SCALE GENOMIC DNA]</scope>
    <source>
        <strain evidence="3">CC99</strain>
    </source>
</reference>
<dbReference type="OrthoDB" id="5633255at2"/>
<reference evidence="4" key="3">
    <citation type="submission" date="2021-06" db="EMBL/GenBank/DDBJ databases">
        <title>Genomic Description and Analysis of Intracellular Bacteria, Candidatus Berkiella cookevillensis and Candidatus Berkiella aquae.</title>
        <authorList>
            <person name="Kidane D.T."/>
            <person name="Mehari Y.T."/>
            <person name="Rice F.C."/>
            <person name="Arivett B.A."/>
            <person name="Farone A.L."/>
            <person name="Berk S.G."/>
            <person name="Farone M.B."/>
        </authorList>
    </citation>
    <scope>NUCLEOTIDE SEQUENCE</scope>
    <source>
        <strain evidence="4">CC99</strain>
    </source>
</reference>
<keyword evidence="1" id="KW-0547">Nucleotide-binding</keyword>